<organism evidence="3 4">
    <name type="scientific">Idiomarina aquatica</name>
    <dbReference type="NCBI Taxonomy" id="1327752"/>
    <lineage>
        <taxon>Bacteria</taxon>
        <taxon>Pseudomonadati</taxon>
        <taxon>Pseudomonadota</taxon>
        <taxon>Gammaproteobacteria</taxon>
        <taxon>Alteromonadales</taxon>
        <taxon>Idiomarinaceae</taxon>
        <taxon>Idiomarina</taxon>
    </lineage>
</organism>
<dbReference type="GO" id="GO:0000156">
    <property type="term" value="F:phosphorelay response regulator activity"/>
    <property type="evidence" value="ECO:0007669"/>
    <property type="project" value="InterPro"/>
</dbReference>
<dbReference type="Gene3D" id="2.40.50.1020">
    <property type="entry name" value="LytTr DNA-binding domain"/>
    <property type="match status" value="1"/>
</dbReference>
<dbReference type="PANTHER" id="PTHR37299:SF1">
    <property type="entry name" value="STAGE 0 SPORULATION PROTEIN A HOMOLOG"/>
    <property type="match status" value="1"/>
</dbReference>
<dbReference type="PROSITE" id="PS50930">
    <property type="entry name" value="HTH_LYTTR"/>
    <property type="match status" value="1"/>
</dbReference>
<dbReference type="AlphaFoldDB" id="A0AA94JEU1"/>
<keyword evidence="1" id="KW-0902">Two-component regulatory system</keyword>
<name>A0AA94JEU1_9GAMM</name>
<proteinExistence type="predicted"/>
<dbReference type="InterPro" id="IPR046947">
    <property type="entry name" value="LytR-like"/>
</dbReference>
<evidence type="ECO:0000259" key="2">
    <source>
        <dbReference type="PROSITE" id="PS50930"/>
    </source>
</evidence>
<keyword evidence="4" id="KW-1185">Reference proteome</keyword>
<evidence type="ECO:0000313" key="4">
    <source>
        <dbReference type="Proteomes" id="UP000286680"/>
    </source>
</evidence>
<sequence length="118" mass="13532">MERDGPFKAMKRVFPVRSVGKIELIPLEEICWIKGAANYVEIHAENGKYMHRETLHNLTQQLDPSIFLRIHRSAIVNLNHIKEISSELGRFSLVTLRDGTELKIGNGYRDTLFSALNL</sequence>
<dbReference type="SMART" id="SM00850">
    <property type="entry name" value="LytTR"/>
    <property type="match status" value="1"/>
</dbReference>
<dbReference type="InterPro" id="IPR007492">
    <property type="entry name" value="LytTR_DNA-bd_dom"/>
</dbReference>
<reference evidence="4" key="1">
    <citation type="journal article" date="2018" name="Front. Microbiol.">
        <title>Genome-Based Analysis Reveals the Taxonomy and Diversity of the Family Idiomarinaceae.</title>
        <authorList>
            <person name="Liu Y."/>
            <person name="Lai Q."/>
            <person name="Shao Z."/>
        </authorList>
    </citation>
    <scope>NUCLEOTIDE SEQUENCE [LARGE SCALE GENOMIC DNA]</scope>
    <source>
        <strain evidence="4">SN-14</strain>
    </source>
</reference>
<evidence type="ECO:0000313" key="3">
    <source>
        <dbReference type="EMBL" id="RUO45106.1"/>
    </source>
</evidence>
<dbReference type="Pfam" id="PF04397">
    <property type="entry name" value="LytTR"/>
    <property type="match status" value="1"/>
</dbReference>
<gene>
    <name evidence="3" type="ORF">CWE23_03545</name>
</gene>
<evidence type="ECO:0000256" key="1">
    <source>
        <dbReference type="ARBA" id="ARBA00023012"/>
    </source>
</evidence>
<dbReference type="GO" id="GO:0003677">
    <property type="term" value="F:DNA binding"/>
    <property type="evidence" value="ECO:0007669"/>
    <property type="project" value="InterPro"/>
</dbReference>
<accession>A0AA94JEU1</accession>
<dbReference type="PANTHER" id="PTHR37299">
    <property type="entry name" value="TRANSCRIPTIONAL REGULATOR-RELATED"/>
    <property type="match status" value="1"/>
</dbReference>
<protein>
    <recommendedName>
        <fullName evidence="2">HTH LytTR-type domain-containing protein</fullName>
    </recommendedName>
</protein>
<dbReference type="Proteomes" id="UP000286680">
    <property type="component" value="Unassembled WGS sequence"/>
</dbReference>
<feature type="domain" description="HTH LytTR-type" evidence="2">
    <location>
        <begin position="14"/>
        <end position="118"/>
    </location>
</feature>
<dbReference type="EMBL" id="PIPS01000001">
    <property type="protein sequence ID" value="RUO45106.1"/>
    <property type="molecule type" value="Genomic_DNA"/>
</dbReference>
<comment type="caution">
    <text evidence="3">The sequence shown here is derived from an EMBL/GenBank/DDBJ whole genome shotgun (WGS) entry which is preliminary data.</text>
</comment>